<dbReference type="PROSITE" id="PS50216">
    <property type="entry name" value="DHHC"/>
    <property type="match status" value="1"/>
</dbReference>
<comment type="subcellular location">
    <subcellularLocation>
        <location evidence="1">Endomembrane system</location>
        <topology evidence="1">Multi-pass membrane protein</topology>
    </subcellularLocation>
</comment>
<dbReference type="GO" id="GO:0019706">
    <property type="term" value="F:protein-cysteine S-palmitoyltransferase activity"/>
    <property type="evidence" value="ECO:0007669"/>
    <property type="project" value="UniProtKB-EC"/>
</dbReference>
<keyword evidence="6 8" id="KW-0472">Membrane</keyword>
<evidence type="ECO:0000256" key="2">
    <source>
        <dbReference type="ARBA" id="ARBA00008574"/>
    </source>
</evidence>
<comment type="similarity">
    <text evidence="2 8">Belongs to the DHHC palmitoyltransferase family.</text>
</comment>
<dbReference type="Pfam" id="PF01529">
    <property type="entry name" value="DHHC"/>
    <property type="match status" value="1"/>
</dbReference>
<dbReference type="EMBL" id="WRXP01002999">
    <property type="protein sequence ID" value="KAF1001706.1"/>
    <property type="molecule type" value="Genomic_DNA"/>
</dbReference>
<feature type="domain" description="Palmitoyltransferase DHHC" evidence="9">
    <location>
        <begin position="102"/>
        <end position="223"/>
    </location>
</feature>
<dbReference type="Proteomes" id="UP000593563">
    <property type="component" value="Unassembled WGS sequence"/>
</dbReference>
<evidence type="ECO:0000256" key="6">
    <source>
        <dbReference type="ARBA" id="ARBA00023136"/>
    </source>
</evidence>
<evidence type="ECO:0000313" key="10">
    <source>
        <dbReference type="EMBL" id="KAF1001706.1"/>
    </source>
</evidence>
<dbReference type="PANTHER" id="PTHR12246">
    <property type="entry name" value="PALMITOYLTRANSFERASE ZDHHC16"/>
    <property type="match status" value="1"/>
</dbReference>
<gene>
    <name evidence="10" type="ORF">AG4045_022702</name>
</gene>
<sequence length="283" mass="32372">MSSKTRSVRLRRLLSLPILSVFVLVGFIYYITIFIFLEDWLSLHSSAGSLNTLIFSVLSSFTLFSFLVCATTDPGRVPSEYVPDIEHSDASDQESKKNDVQLRRCDKCSAFKPPRAHHCRVCKRCVLRMDHHCLWINNCVGHRNYKAYVILVFYSTVTNIHSSVIIVCSAILKDWAFSGTISLKIFYICSAIMTMGFSFTLGTLLGWHLYLITRNKTTIEYYESVRAEWLARKSGQSYHHPFDVGFYKNITLILGPNMLNWLFPTAVSHLKDGIQFPTARDSL</sequence>
<keyword evidence="3 8" id="KW-0808">Transferase</keyword>
<reference evidence="10" key="1">
    <citation type="submission" date="2020-01" db="EMBL/GenBank/DDBJ databases">
        <title>The Celery Genome Sequence Reveals Sequential Paleo-tetraploidization, Resistance Gene Elimination, Karyotype Evolution, and Functional Innovation in Apiales.</title>
        <authorList>
            <person name="Song X."/>
        </authorList>
    </citation>
    <scope>NUCLEOTIDE SEQUENCE</scope>
    <source>
        <tissue evidence="10">Leaf</tissue>
    </source>
</reference>
<feature type="transmembrane region" description="Helical" evidence="8">
    <location>
        <begin position="12"/>
        <end position="37"/>
    </location>
</feature>
<evidence type="ECO:0000256" key="7">
    <source>
        <dbReference type="ARBA" id="ARBA00023315"/>
    </source>
</evidence>
<feature type="transmembrane region" description="Helical" evidence="8">
    <location>
        <begin position="148"/>
        <end position="172"/>
    </location>
</feature>
<feature type="transmembrane region" description="Helical" evidence="8">
    <location>
        <begin position="49"/>
        <end position="70"/>
    </location>
</feature>
<evidence type="ECO:0000256" key="1">
    <source>
        <dbReference type="ARBA" id="ARBA00004127"/>
    </source>
</evidence>
<comment type="caution">
    <text evidence="10">The sequence shown here is derived from an EMBL/GenBank/DDBJ whole genome shotgun (WGS) entry which is preliminary data.</text>
</comment>
<dbReference type="AlphaFoldDB" id="A0A6L5B7I8"/>
<evidence type="ECO:0000259" key="9">
    <source>
        <dbReference type="Pfam" id="PF01529"/>
    </source>
</evidence>
<feature type="transmembrane region" description="Helical" evidence="8">
    <location>
        <begin position="184"/>
        <end position="207"/>
    </location>
</feature>
<evidence type="ECO:0000313" key="11">
    <source>
        <dbReference type="Proteomes" id="UP000593563"/>
    </source>
</evidence>
<organism evidence="10 11">
    <name type="scientific">Apium graveolens</name>
    <name type="common">Celery</name>
    <dbReference type="NCBI Taxonomy" id="4045"/>
    <lineage>
        <taxon>Eukaryota</taxon>
        <taxon>Viridiplantae</taxon>
        <taxon>Streptophyta</taxon>
        <taxon>Embryophyta</taxon>
        <taxon>Tracheophyta</taxon>
        <taxon>Spermatophyta</taxon>
        <taxon>Magnoliopsida</taxon>
        <taxon>eudicotyledons</taxon>
        <taxon>Gunneridae</taxon>
        <taxon>Pentapetalae</taxon>
        <taxon>asterids</taxon>
        <taxon>campanulids</taxon>
        <taxon>Apiales</taxon>
        <taxon>Apiaceae</taxon>
        <taxon>Apioideae</taxon>
        <taxon>apioid superclade</taxon>
        <taxon>Apieae</taxon>
        <taxon>Apium</taxon>
    </lineage>
</organism>
<proteinExistence type="inferred from homology"/>
<name>A0A6L5B7I8_APIGR</name>
<accession>A0A6L5B7I8</accession>
<dbReference type="InterPro" id="IPR039859">
    <property type="entry name" value="PFA4/ZDH16/20/ERF2-like"/>
</dbReference>
<evidence type="ECO:0000256" key="3">
    <source>
        <dbReference type="ARBA" id="ARBA00022679"/>
    </source>
</evidence>
<evidence type="ECO:0000256" key="5">
    <source>
        <dbReference type="ARBA" id="ARBA00022989"/>
    </source>
</evidence>
<dbReference type="GO" id="GO:0012505">
    <property type="term" value="C:endomembrane system"/>
    <property type="evidence" value="ECO:0007669"/>
    <property type="project" value="UniProtKB-SubCell"/>
</dbReference>
<evidence type="ECO:0000256" key="8">
    <source>
        <dbReference type="RuleBase" id="RU079119"/>
    </source>
</evidence>
<dbReference type="EC" id="2.3.1.225" evidence="8"/>
<dbReference type="InterPro" id="IPR001594">
    <property type="entry name" value="Palmitoyltrfase_DHHC"/>
</dbReference>
<keyword evidence="11" id="KW-1185">Reference proteome</keyword>
<evidence type="ECO:0000256" key="4">
    <source>
        <dbReference type="ARBA" id="ARBA00022692"/>
    </source>
</evidence>
<protein>
    <recommendedName>
        <fullName evidence="8">S-acyltransferase</fullName>
        <ecNumber evidence="8">2.3.1.225</ecNumber>
    </recommendedName>
    <alternativeName>
        <fullName evidence="8">Palmitoyltransferase</fullName>
    </alternativeName>
</protein>
<keyword evidence="4 8" id="KW-0812">Transmembrane</keyword>
<keyword evidence="5 8" id="KW-1133">Transmembrane helix</keyword>
<comment type="domain">
    <text evidence="8">The DHHC domain is required for palmitoyltransferase activity.</text>
</comment>
<keyword evidence="7 8" id="KW-0012">Acyltransferase</keyword>
<comment type="catalytic activity">
    <reaction evidence="8">
        <text>L-cysteinyl-[protein] + hexadecanoyl-CoA = S-hexadecanoyl-L-cysteinyl-[protein] + CoA</text>
        <dbReference type="Rhea" id="RHEA:36683"/>
        <dbReference type="Rhea" id="RHEA-COMP:10131"/>
        <dbReference type="Rhea" id="RHEA-COMP:11032"/>
        <dbReference type="ChEBI" id="CHEBI:29950"/>
        <dbReference type="ChEBI" id="CHEBI:57287"/>
        <dbReference type="ChEBI" id="CHEBI:57379"/>
        <dbReference type="ChEBI" id="CHEBI:74151"/>
        <dbReference type="EC" id="2.3.1.225"/>
    </reaction>
</comment>